<evidence type="ECO:0000256" key="2">
    <source>
        <dbReference type="ARBA" id="ARBA00022980"/>
    </source>
</evidence>
<keyword evidence="7" id="KW-1185">Reference proteome</keyword>
<protein>
    <recommendedName>
        <fullName evidence="4">Small ribosomal subunit protein uS19m</fullName>
    </recommendedName>
</protein>
<comment type="caution">
    <text evidence="6">The sequence shown here is derived from an EMBL/GenBank/DDBJ whole genome shotgun (WGS) entry which is preliminary data.</text>
</comment>
<dbReference type="PANTHER" id="PTHR11880:SF8">
    <property type="entry name" value="SMALL RIBOSOMAL SUBUNIT PROTEIN US19M"/>
    <property type="match status" value="1"/>
</dbReference>
<dbReference type="FunFam" id="3.30.860.10:FF:000001">
    <property type="entry name" value="30S ribosomal protein S19"/>
    <property type="match status" value="1"/>
</dbReference>
<sequence>MRPGGVLLRRSTWKGPYFTAFPSLTTALKTNTSIFTKSRACTVVPNFVGLKFMVHNGKDYLPVQVTEEMVGHKLGEFSPTRKKFSYRQTKNR</sequence>
<evidence type="ECO:0000313" key="6">
    <source>
        <dbReference type="EMBL" id="RSH90662.1"/>
    </source>
</evidence>
<organism evidence="6 7">
    <name type="scientific">Saitozyma podzolica</name>
    <dbReference type="NCBI Taxonomy" id="1890683"/>
    <lineage>
        <taxon>Eukaryota</taxon>
        <taxon>Fungi</taxon>
        <taxon>Dikarya</taxon>
        <taxon>Basidiomycota</taxon>
        <taxon>Agaricomycotina</taxon>
        <taxon>Tremellomycetes</taxon>
        <taxon>Tremellales</taxon>
        <taxon>Trimorphomycetaceae</taxon>
        <taxon>Saitozyma</taxon>
    </lineage>
</organism>
<proteinExistence type="inferred from homology"/>
<dbReference type="InterPro" id="IPR002222">
    <property type="entry name" value="Ribosomal_uS19"/>
</dbReference>
<keyword evidence="3 5" id="KW-0687">Ribonucleoprotein</keyword>
<evidence type="ECO:0000256" key="1">
    <source>
        <dbReference type="ARBA" id="ARBA00007345"/>
    </source>
</evidence>
<reference evidence="6 7" key="1">
    <citation type="submission" date="2018-11" db="EMBL/GenBank/DDBJ databases">
        <title>Genome sequence of Saitozyma podzolica DSM 27192.</title>
        <authorList>
            <person name="Aliyu H."/>
            <person name="Gorte O."/>
            <person name="Ochsenreither K."/>
        </authorList>
    </citation>
    <scope>NUCLEOTIDE SEQUENCE [LARGE SCALE GENOMIC DNA]</scope>
    <source>
        <strain evidence="6 7">DSM 27192</strain>
    </source>
</reference>
<dbReference type="Pfam" id="PF00203">
    <property type="entry name" value="Ribosomal_S19"/>
    <property type="match status" value="1"/>
</dbReference>
<dbReference type="InterPro" id="IPR020934">
    <property type="entry name" value="Ribosomal_uS19_CS"/>
</dbReference>
<dbReference type="GO" id="GO:0006412">
    <property type="term" value="P:translation"/>
    <property type="evidence" value="ECO:0007669"/>
    <property type="project" value="InterPro"/>
</dbReference>
<dbReference type="PIRSF" id="PIRSF002144">
    <property type="entry name" value="Ribosomal_S19"/>
    <property type="match status" value="1"/>
</dbReference>
<dbReference type="PROSITE" id="PS00323">
    <property type="entry name" value="RIBOSOMAL_S19"/>
    <property type="match status" value="1"/>
</dbReference>
<evidence type="ECO:0000256" key="3">
    <source>
        <dbReference type="ARBA" id="ARBA00023274"/>
    </source>
</evidence>
<dbReference type="PRINTS" id="PR00975">
    <property type="entry name" value="RIBOSOMALS19"/>
</dbReference>
<dbReference type="GO" id="GO:0000028">
    <property type="term" value="P:ribosomal small subunit assembly"/>
    <property type="evidence" value="ECO:0007669"/>
    <property type="project" value="TreeGrafter"/>
</dbReference>
<dbReference type="GO" id="GO:0005763">
    <property type="term" value="C:mitochondrial small ribosomal subunit"/>
    <property type="evidence" value="ECO:0007669"/>
    <property type="project" value="TreeGrafter"/>
</dbReference>
<keyword evidence="2 5" id="KW-0689">Ribosomal protein</keyword>
<gene>
    <name evidence="6" type="primary">RSM19</name>
    <name evidence="6" type="ORF">EHS25_001267</name>
</gene>
<accession>A0A427YHV4</accession>
<evidence type="ECO:0000256" key="4">
    <source>
        <dbReference type="ARBA" id="ARBA00044183"/>
    </source>
</evidence>
<dbReference type="AlphaFoldDB" id="A0A427YHV4"/>
<name>A0A427YHV4_9TREE</name>
<dbReference type="SUPFAM" id="SSF54570">
    <property type="entry name" value="Ribosomal protein S19"/>
    <property type="match status" value="1"/>
</dbReference>
<dbReference type="Gene3D" id="3.30.860.10">
    <property type="entry name" value="30s Ribosomal Protein S19, Chain A"/>
    <property type="match status" value="1"/>
</dbReference>
<comment type="similarity">
    <text evidence="1 5">Belongs to the universal ribosomal protein uS19 family.</text>
</comment>
<dbReference type="Proteomes" id="UP000279259">
    <property type="component" value="Unassembled WGS sequence"/>
</dbReference>
<evidence type="ECO:0000256" key="5">
    <source>
        <dbReference type="RuleBase" id="RU003485"/>
    </source>
</evidence>
<dbReference type="OrthoDB" id="2043at2759"/>
<dbReference type="GO" id="GO:0003723">
    <property type="term" value="F:RNA binding"/>
    <property type="evidence" value="ECO:0007669"/>
    <property type="project" value="InterPro"/>
</dbReference>
<dbReference type="HAMAP" id="MF_00531">
    <property type="entry name" value="Ribosomal_uS19"/>
    <property type="match status" value="1"/>
</dbReference>
<dbReference type="EMBL" id="RSCD01000010">
    <property type="protein sequence ID" value="RSH90662.1"/>
    <property type="molecule type" value="Genomic_DNA"/>
</dbReference>
<dbReference type="PANTHER" id="PTHR11880">
    <property type="entry name" value="RIBOSOMAL PROTEIN S19P FAMILY MEMBER"/>
    <property type="match status" value="1"/>
</dbReference>
<dbReference type="STRING" id="1890683.A0A427YHV4"/>
<dbReference type="GO" id="GO:0003735">
    <property type="term" value="F:structural constituent of ribosome"/>
    <property type="evidence" value="ECO:0007669"/>
    <property type="project" value="InterPro"/>
</dbReference>
<evidence type="ECO:0000313" key="7">
    <source>
        <dbReference type="Proteomes" id="UP000279259"/>
    </source>
</evidence>
<dbReference type="InterPro" id="IPR023575">
    <property type="entry name" value="Ribosomal_uS19_SF"/>
</dbReference>